<dbReference type="InterPro" id="IPR010998">
    <property type="entry name" value="Integrase_recombinase_N"/>
</dbReference>
<evidence type="ECO:0000313" key="9">
    <source>
        <dbReference type="Proteomes" id="UP000094068"/>
    </source>
</evidence>
<evidence type="ECO:0000256" key="2">
    <source>
        <dbReference type="ARBA" id="ARBA00022908"/>
    </source>
</evidence>
<dbReference type="InterPro" id="IPR004107">
    <property type="entry name" value="Integrase_SAM-like_N"/>
</dbReference>
<dbReference type="GO" id="GO:0003677">
    <property type="term" value="F:DNA binding"/>
    <property type="evidence" value="ECO:0007669"/>
    <property type="project" value="UniProtKB-UniRule"/>
</dbReference>
<comment type="caution">
    <text evidence="8">The sequence shown here is derived from an EMBL/GenBank/DDBJ whole genome shotgun (WGS) entry which is preliminary data.</text>
</comment>
<organism evidence="8 9">
    <name type="scientific">Enterococcus ureasiticus</name>
    <dbReference type="NCBI Taxonomy" id="903984"/>
    <lineage>
        <taxon>Bacteria</taxon>
        <taxon>Bacillati</taxon>
        <taxon>Bacillota</taxon>
        <taxon>Bacilli</taxon>
        <taxon>Lactobacillales</taxon>
        <taxon>Enterococcaceae</taxon>
        <taxon>Enterococcus</taxon>
    </lineage>
</organism>
<dbReference type="Proteomes" id="UP000094068">
    <property type="component" value="Unassembled WGS sequence"/>
</dbReference>
<evidence type="ECO:0000256" key="4">
    <source>
        <dbReference type="ARBA" id="ARBA00023172"/>
    </source>
</evidence>
<dbReference type="InterPro" id="IPR013762">
    <property type="entry name" value="Integrase-like_cat_sf"/>
</dbReference>
<dbReference type="GO" id="GO:0006310">
    <property type="term" value="P:DNA recombination"/>
    <property type="evidence" value="ECO:0007669"/>
    <property type="project" value="UniProtKB-KW"/>
</dbReference>
<dbReference type="Pfam" id="PF00589">
    <property type="entry name" value="Phage_integrase"/>
    <property type="match status" value="1"/>
</dbReference>
<dbReference type="InterPro" id="IPR002104">
    <property type="entry name" value="Integrase_catalytic"/>
</dbReference>
<proteinExistence type="inferred from homology"/>
<accession>A0A1E5G8C8</accession>
<dbReference type="EMBL" id="MIJZ01000017">
    <property type="protein sequence ID" value="OEG08968.1"/>
    <property type="molecule type" value="Genomic_DNA"/>
</dbReference>
<evidence type="ECO:0000259" key="6">
    <source>
        <dbReference type="PROSITE" id="PS51898"/>
    </source>
</evidence>
<dbReference type="PANTHER" id="PTHR30349">
    <property type="entry name" value="PHAGE INTEGRASE-RELATED"/>
    <property type="match status" value="1"/>
</dbReference>
<dbReference type="Gene3D" id="1.10.443.10">
    <property type="entry name" value="Intergrase catalytic core"/>
    <property type="match status" value="1"/>
</dbReference>
<keyword evidence="4" id="KW-0233">DNA recombination</keyword>
<keyword evidence="3 5" id="KW-0238">DNA-binding</keyword>
<protein>
    <recommendedName>
        <fullName evidence="10">Integrase</fullName>
    </recommendedName>
</protein>
<dbReference type="PROSITE" id="PS51898">
    <property type="entry name" value="TYR_RECOMBINASE"/>
    <property type="match status" value="1"/>
</dbReference>
<comment type="similarity">
    <text evidence="1">Belongs to the 'phage' integrase family.</text>
</comment>
<keyword evidence="2" id="KW-0229">DNA integration</keyword>
<sequence length="369" mass="42444">MLARGENIYKRKDGRWEGRYPKARKADGSIYYGYIYGRSYRSVREQILEKKVLHSLENSTFQQKFQGTFGTWAIIWLNQLMKDNIKESTYSSYQNKLSLHILPVIGNTSLHRVDKKQLEQLVDQLKDKLSPASIHITFRLVKSCLKAARDRGYLYINPAEQVSLPKIQKEQVPALNRQQHTKILKESKKSIKGLPVVLALETGMRIGEISALRWEDVDFEQEMIHVRRTKQRIFDFASDATKTKLIETAPKTKRAKRAIPMTPCLKEQLICAKSQAISSYVVESHGKSIEPRTISYRFERIRTKVGILNVGFHALRHTFATRCVELGISINTISALLGHASIKMTLDTYTYSFLEDQRQAMDKLSVFSS</sequence>
<evidence type="ECO:0000256" key="3">
    <source>
        <dbReference type="ARBA" id="ARBA00023125"/>
    </source>
</evidence>
<feature type="domain" description="Tyr recombinase" evidence="6">
    <location>
        <begin position="170"/>
        <end position="362"/>
    </location>
</feature>
<dbReference type="InterPro" id="IPR050090">
    <property type="entry name" value="Tyrosine_recombinase_XerCD"/>
</dbReference>
<evidence type="ECO:0000256" key="5">
    <source>
        <dbReference type="PROSITE-ProRule" id="PRU01248"/>
    </source>
</evidence>
<reference evidence="9" key="1">
    <citation type="submission" date="2016-09" db="EMBL/GenBank/DDBJ databases">
        <authorList>
            <person name="Gulvik C.A."/>
        </authorList>
    </citation>
    <scope>NUCLEOTIDE SEQUENCE [LARGE SCALE GENOMIC DNA]</scope>
    <source>
        <strain evidence="9">DSM 23328</strain>
    </source>
</reference>
<dbReference type="STRING" id="903984.BCR21_15445"/>
<dbReference type="Pfam" id="PF14659">
    <property type="entry name" value="Phage_int_SAM_3"/>
    <property type="match status" value="1"/>
</dbReference>
<feature type="domain" description="Core-binding (CB)" evidence="7">
    <location>
        <begin position="67"/>
        <end position="149"/>
    </location>
</feature>
<dbReference type="InterPro" id="IPR044068">
    <property type="entry name" value="CB"/>
</dbReference>
<name>A0A1E5G8C8_9ENTE</name>
<dbReference type="PROSITE" id="PS51900">
    <property type="entry name" value="CB"/>
    <property type="match status" value="1"/>
</dbReference>
<evidence type="ECO:0000259" key="7">
    <source>
        <dbReference type="PROSITE" id="PS51900"/>
    </source>
</evidence>
<keyword evidence="9" id="KW-1185">Reference proteome</keyword>
<dbReference type="CDD" id="cd01189">
    <property type="entry name" value="INT_ICEBs1_C_like"/>
    <property type="match status" value="1"/>
</dbReference>
<evidence type="ECO:0000313" key="8">
    <source>
        <dbReference type="EMBL" id="OEG08968.1"/>
    </source>
</evidence>
<dbReference type="GO" id="GO:0015074">
    <property type="term" value="P:DNA integration"/>
    <property type="evidence" value="ECO:0007669"/>
    <property type="project" value="UniProtKB-KW"/>
</dbReference>
<dbReference type="SUPFAM" id="SSF56349">
    <property type="entry name" value="DNA breaking-rejoining enzymes"/>
    <property type="match status" value="1"/>
</dbReference>
<evidence type="ECO:0000256" key="1">
    <source>
        <dbReference type="ARBA" id="ARBA00008857"/>
    </source>
</evidence>
<dbReference type="PANTHER" id="PTHR30349:SF64">
    <property type="entry name" value="PROPHAGE INTEGRASE INTD-RELATED"/>
    <property type="match status" value="1"/>
</dbReference>
<evidence type="ECO:0008006" key="10">
    <source>
        <dbReference type="Google" id="ProtNLM"/>
    </source>
</evidence>
<dbReference type="InterPro" id="IPR011010">
    <property type="entry name" value="DNA_brk_join_enz"/>
</dbReference>
<gene>
    <name evidence="8" type="ORF">BCR21_15445</name>
</gene>
<dbReference type="AlphaFoldDB" id="A0A1E5G8C8"/>
<dbReference type="Gene3D" id="1.10.150.130">
    <property type="match status" value="1"/>
</dbReference>